<name>A0A6P8YLV1_THRPL</name>
<dbReference type="Proteomes" id="UP000515158">
    <property type="component" value="Unplaced"/>
</dbReference>
<dbReference type="RefSeq" id="XP_034238095.1">
    <property type="nucleotide sequence ID" value="XM_034382204.1"/>
</dbReference>
<dbReference type="InParanoid" id="A0A6P8YLV1"/>
<evidence type="ECO:0000313" key="4">
    <source>
        <dbReference type="RefSeq" id="XP_034238095.1"/>
    </source>
</evidence>
<feature type="region of interest" description="Disordered" evidence="1">
    <location>
        <begin position="327"/>
        <end position="367"/>
    </location>
</feature>
<feature type="compositionally biased region" description="Basic and acidic residues" evidence="1">
    <location>
        <begin position="349"/>
        <end position="359"/>
    </location>
</feature>
<dbReference type="GeneID" id="117643357"/>
<dbReference type="PANTHER" id="PTHR41967:SF6">
    <property type="entry name" value="FI19406P1-RELATED"/>
    <property type="match status" value="1"/>
</dbReference>
<keyword evidence="3" id="KW-1185">Reference proteome</keyword>
<accession>A0A6P8YLV1</accession>
<dbReference type="InterPro" id="IPR031936">
    <property type="entry name" value="DUF4771"/>
</dbReference>
<dbReference type="Pfam" id="PF15995">
    <property type="entry name" value="DUF4771"/>
    <property type="match status" value="1"/>
</dbReference>
<evidence type="ECO:0000256" key="1">
    <source>
        <dbReference type="SAM" id="MobiDB-lite"/>
    </source>
</evidence>
<dbReference type="AlphaFoldDB" id="A0A6P8YLV1"/>
<organism evidence="4">
    <name type="scientific">Thrips palmi</name>
    <name type="common">Melon thrips</name>
    <dbReference type="NCBI Taxonomy" id="161013"/>
    <lineage>
        <taxon>Eukaryota</taxon>
        <taxon>Metazoa</taxon>
        <taxon>Ecdysozoa</taxon>
        <taxon>Arthropoda</taxon>
        <taxon>Hexapoda</taxon>
        <taxon>Insecta</taxon>
        <taxon>Pterygota</taxon>
        <taxon>Neoptera</taxon>
        <taxon>Paraneoptera</taxon>
        <taxon>Thysanoptera</taxon>
        <taxon>Terebrantia</taxon>
        <taxon>Thripoidea</taxon>
        <taxon>Thripidae</taxon>
        <taxon>Thrips</taxon>
    </lineage>
</organism>
<dbReference type="PANTHER" id="PTHR41967">
    <property type="entry name" value="FI19406P1-RELATED"/>
    <property type="match status" value="1"/>
</dbReference>
<evidence type="ECO:0000313" key="3">
    <source>
        <dbReference type="Proteomes" id="UP000515158"/>
    </source>
</evidence>
<reference evidence="4" key="1">
    <citation type="submission" date="2025-08" db="UniProtKB">
        <authorList>
            <consortium name="RefSeq"/>
        </authorList>
    </citation>
    <scope>IDENTIFICATION</scope>
    <source>
        <tissue evidence="4">Total insect</tissue>
    </source>
</reference>
<feature type="region of interest" description="Disordered" evidence="1">
    <location>
        <begin position="1"/>
        <end position="41"/>
    </location>
</feature>
<protein>
    <submittedName>
        <fullName evidence="4">Uncharacterized protein LOC117643357</fullName>
    </submittedName>
</protein>
<dbReference type="OrthoDB" id="6613664at2759"/>
<proteinExistence type="predicted"/>
<sequence length="599" mass="68515">MTGTLAVRDSVRTPRPHRGAEDAEEDDTEVRGGKAVVPYSSPESGFRGYTYEVSEALKDLEKQREVKGGLMGPLRAVAELERAQEQRNEAFRAWLSNVMKKEREAAKHAAITVLKRRDQMLQEVGPDWFQQLSWDQMETVNQLQGLHRADADEGATSRVALWCCRLGISPIPSARQITRALREQPEDHEAFLLALYAVISQSGKVPVPGDPPAPKLRTGFEYTPSERLLLSALAHLRLPNVIAKLEEQFGPPEKKPRYLRVNPDVPPRTARPEPYLWPYLEPLPVPRLDWLEVMSANHTVHVENLYMRAHLLPSTLIKELQYKSQPRPVIPPASKPTLRPVRSRKKRTAAAEKKSKEDEPAGASPRVDAQGLGLPRVVLLLHPGCSGSATRCSPVSAAASAEAVAKEAKYVWALQENDFFPPLRFQSFLESLASEDPLCQLPDVCRIPAIQKWIRLRNGLLYVHRRLDEVLQDRSLTMYNANHLGMAYRVPTPKHGLSPKQVRELTWDKRDWYRRRVDKIMRGYYTALRTIQVNASREMFPAMACDYFPARDRFIKTYFAYMPKHEMDVPVVKPWNAGEFNQEVLPRWRDRYYQCRQQK</sequence>
<evidence type="ECO:0000259" key="2">
    <source>
        <dbReference type="Pfam" id="PF15995"/>
    </source>
</evidence>
<feature type="domain" description="DUF4771" evidence="2">
    <location>
        <begin position="438"/>
        <end position="569"/>
    </location>
</feature>
<gene>
    <name evidence="4" type="primary">LOC117643357</name>
</gene>
<dbReference type="KEGG" id="tpal:117643357"/>